<dbReference type="NCBIfam" id="TIGR00177">
    <property type="entry name" value="molyb_syn"/>
    <property type="match status" value="1"/>
</dbReference>
<dbReference type="AlphaFoldDB" id="A0A177NL77"/>
<dbReference type="Gene3D" id="3.40.980.10">
    <property type="entry name" value="MoaB/Mog-like domain"/>
    <property type="match status" value="1"/>
</dbReference>
<name>A0A177NL77_9GAMM</name>
<comment type="caution">
    <text evidence="2">The sequence shown here is derived from an EMBL/GenBank/DDBJ whole genome shotgun (WGS) entry which is preliminary data.</text>
</comment>
<dbReference type="PANTHER" id="PTHR13939:SF0">
    <property type="entry name" value="NMN AMIDOHYDROLASE-LIKE PROTEIN YFAY"/>
    <property type="match status" value="1"/>
</dbReference>
<gene>
    <name evidence="2" type="ORF">A1355_00165</name>
</gene>
<proteinExistence type="predicted"/>
<dbReference type="SUPFAM" id="SSF53218">
    <property type="entry name" value="Molybdenum cofactor biosynthesis proteins"/>
    <property type="match status" value="1"/>
</dbReference>
<dbReference type="STRING" id="702114.A1355_00165"/>
<dbReference type="InterPro" id="IPR036425">
    <property type="entry name" value="MoaB/Mog-like_dom_sf"/>
</dbReference>
<dbReference type="InterPro" id="IPR050101">
    <property type="entry name" value="CinA"/>
</dbReference>
<dbReference type="Pfam" id="PF00994">
    <property type="entry name" value="MoCF_biosynth"/>
    <property type="match status" value="1"/>
</dbReference>
<sequence>MKAIAEVFSQGEEVVTGQVVDSNAAWLSQRLVELGFSVTRHTAVGDKLDDLVALVREIAGRADCCVCTGGLGPTVDDLTAEAVSIAADLPLVLDEQALSHIERYYANRRRVMPAANRKQAYLPRGAVRIDNPVGTAPGFALQIGRCWFAFLPGVPMEMKTLFADVGWQLEQRFRLLPDRLVMLRSVGIGESAIQQALSEVNLPAGVQLGFRAAPDEVQTKLLFPGDFPFADVLVLVESVRMAIGDCVFAIDGLEGVAGGDLLTVIDRALPADSRVAILETASGGRLAAECQSYAWLDSTLVCRDAAQAGRQLEVSTENEPLELVAQRLAESLQARGADLALVQLYRGSLDDYRNRDAAIVLYNGLLSPAGWYGKQHTLAGTATTKQTQSAWLTLDLLRRYLQQLCL</sequence>
<dbReference type="PANTHER" id="PTHR13939">
    <property type="entry name" value="NICOTINAMIDE-NUCLEOTIDE AMIDOHYDROLASE PNCC"/>
    <property type="match status" value="1"/>
</dbReference>
<organism evidence="2 3">
    <name type="scientific">Methylomonas koyamae</name>
    <dbReference type="NCBI Taxonomy" id="702114"/>
    <lineage>
        <taxon>Bacteria</taxon>
        <taxon>Pseudomonadati</taxon>
        <taxon>Pseudomonadota</taxon>
        <taxon>Gammaproteobacteria</taxon>
        <taxon>Methylococcales</taxon>
        <taxon>Methylococcaceae</taxon>
        <taxon>Methylomonas</taxon>
    </lineage>
</organism>
<dbReference type="CDD" id="cd00885">
    <property type="entry name" value="cinA"/>
    <property type="match status" value="1"/>
</dbReference>
<reference evidence="3" key="1">
    <citation type="submission" date="2016-03" db="EMBL/GenBank/DDBJ databases">
        <authorList>
            <person name="Heylen K."/>
            <person name="De Vos P."/>
            <person name="Vekeman B."/>
        </authorList>
    </citation>
    <scope>NUCLEOTIDE SEQUENCE [LARGE SCALE GENOMIC DNA]</scope>
    <source>
        <strain evidence="3">R-45383</strain>
    </source>
</reference>
<keyword evidence="3" id="KW-1185">Reference proteome</keyword>
<dbReference type="InterPro" id="IPR001453">
    <property type="entry name" value="MoaB/Mog_dom"/>
</dbReference>
<evidence type="ECO:0000259" key="1">
    <source>
        <dbReference type="SMART" id="SM00852"/>
    </source>
</evidence>
<dbReference type="Proteomes" id="UP000077628">
    <property type="component" value="Unassembled WGS sequence"/>
</dbReference>
<dbReference type="OrthoDB" id="9801454at2"/>
<accession>A0A177NL77</accession>
<evidence type="ECO:0000313" key="2">
    <source>
        <dbReference type="EMBL" id="OAI18324.1"/>
    </source>
</evidence>
<dbReference type="EMBL" id="LUUK01000169">
    <property type="protein sequence ID" value="OAI18324.1"/>
    <property type="molecule type" value="Genomic_DNA"/>
</dbReference>
<protein>
    <submittedName>
        <fullName evidence="2">Competence/damage-inducible protein A</fullName>
    </submittedName>
</protein>
<evidence type="ECO:0000313" key="3">
    <source>
        <dbReference type="Proteomes" id="UP000077628"/>
    </source>
</evidence>
<feature type="domain" description="MoaB/Mog" evidence="1">
    <location>
        <begin position="6"/>
        <end position="172"/>
    </location>
</feature>
<dbReference type="SMART" id="SM00852">
    <property type="entry name" value="MoCF_biosynth"/>
    <property type="match status" value="1"/>
</dbReference>
<dbReference type="RefSeq" id="WP_064028639.1">
    <property type="nucleotide sequence ID" value="NZ_LUUK01000169.1"/>
</dbReference>